<feature type="transmembrane region" description="Helical" evidence="8">
    <location>
        <begin position="99"/>
        <end position="122"/>
    </location>
</feature>
<proteinExistence type="inferred from homology"/>
<feature type="transmembrane region" description="Helical" evidence="8">
    <location>
        <begin position="201"/>
        <end position="223"/>
    </location>
</feature>
<keyword evidence="4" id="KW-1003">Cell membrane</keyword>
<comment type="caution">
    <text evidence="10">The sequence shown here is derived from an EMBL/GenBank/DDBJ whole genome shotgun (WGS) entry which is preliminary data.</text>
</comment>
<feature type="domain" description="ABC transmembrane type-1" evidence="9">
    <location>
        <begin position="64"/>
        <end position="270"/>
    </location>
</feature>
<keyword evidence="6 8" id="KW-1133">Transmembrane helix</keyword>
<dbReference type="Pfam" id="PF00528">
    <property type="entry name" value="BPD_transp_1"/>
    <property type="match status" value="1"/>
</dbReference>
<evidence type="ECO:0000256" key="2">
    <source>
        <dbReference type="ARBA" id="ARBA00007069"/>
    </source>
</evidence>
<evidence type="ECO:0000256" key="5">
    <source>
        <dbReference type="ARBA" id="ARBA00022692"/>
    </source>
</evidence>
<dbReference type="Proteomes" id="UP001410394">
    <property type="component" value="Unassembled WGS sequence"/>
</dbReference>
<evidence type="ECO:0000256" key="7">
    <source>
        <dbReference type="ARBA" id="ARBA00023136"/>
    </source>
</evidence>
<dbReference type="InterPro" id="IPR035906">
    <property type="entry name" value="MetI-like_sf"/>
</dbReference>
<reference evidence="10 11" key="1">
    <citation type="journal article" date="2018" name="Int. J. Syst. Evol. Microbiol.">
        <title>Uliginosibacterium sediminicola sp. nov., isolated from freshwater sediment.</title>
        <authorList>
            <person name="Hwang W.M."/>
            <person name="Kim S.M."/>
            <person name="Kang K."/>
            <person name="Ahn T.Y."/>
        </authorList>
    </citation>
    <scope>NUCLEOTIDE SEQUENCE [LARGE SCALE GENOMIC DNA]</scope>
    <source>
        <strain evidence="10 11">M1-21</strain>
    </source>
</reference>
<organism evidence="10 11">
    <name type="scientific">Uliginosibacterium sediminicola</name>
    <dbReference type="NCBI Taxonomy" id="2024550"/>
    <lineage>
        <taxon>Bacteria</taxon>
        <taxon>Pseudomonadati</taxon>
        <taxon>Pseudomonadota</taxon>
        <taxon>Betaproteobacteria</taxon>
        <taxon>Rhodocyclales</taxon>
        <taxon>Zoogloeaceae</taxon>
        <taxon>Uliginosibacterium</taxon>
    </lineage>
</organism>
<dbReference type="SUPFAM" id="SSF161098">
    <property type="entry name" value="MetI-like"/>
    <property type="match status" value="1"/>
</dbReference>
<evidence type="ECO:0000256" key="1">
    <source>
        <dbReference type="ARBA" id="ARBA00004651"/>
    </source>
</evidence>
<dbReference type="PANTHER" id="PTHR42929:SF5">
    <property type="entry name" value="ABC TRANSPORTER PERMEASE PROTEIN"/>
    <property type="match status" value="1"/>
</dbReference>
<dbReference type="RefSeq" id="WP_345918284.1">
    <property type="nucleotide sequence ID" value="NZ_JBDIVE010000001.1"/>
</dbReference>
<evidence type="ECO:0000313" key="11">
    <source>
        <dbReference type="Proteomes" id="UP001410394"/>
    </source>
</evidence>
<keyword evidence="3 8" id="KW-0813">Transport</keyword>
<dbReference type="EMBL" id="JBDIVE010000001">
    <property type="protein sequence ID" value="MEN3067519.1"/>
    <property type="molecule type" value="Genomic_DNA"/>
</dbReference>
<accession>A0ABU9YUX5</accession>
<feature type="transmembrane region" description="Helical" evidence="8">
    <location>
        <begin position="251"/>
        <end position="273"/>
    </location>
</feature>
<feature type="transmembrane region" description="Helical" evidence="8">
    <location>
        <begin position="12"/>
        <end position="36"/>
    </location>
</feature>
<evidence type="ECO:0000256" key="6">
    <source>
        <dbReference type="ARBA" id="ARBA00022989"/>
    </source>
</evidence>
<dbReference type="PROSITE" id="PS50928">
    <property type="entry name" value="ABC_TM1"/>
    <property type="match status" value="1"/>
</dbReference>
<comment type="similarity">
    <text evidence="2">Belongs to the binding-protein-dependent transport system permease family. CysTW subfamily.</text>
</comment>
<name>A0ABU9YUX5_9RHOO</name>
<evidence type="ECO:0000256" key="3">
    <source>
        <dbReference type="ARBA" id="ARBA00022448"/>
    </source>
</evidence>
<feature type="transmembrane region" description="Helical" evidence="8">
    <location>
        <begin position="152"/>
        <end position="172"/>
    </location>
</feature>
<feature type="transmembrane region" description="Helical" evidence="8">
    <location>
        <begin position="63"/>
        <end position="87"/>
    </location>
</feature>
<comment type="subcellular location">
    <subcellularLocation>
        <location evidence="1 8">Cell membrane</location>
        <topology evidence="1 8">Multi-pass membrane protein</topology>
    </subcellularLocation>
</comment>
<keyword evidence="7 8" id="KW-0472">Membrane</keyword>
<evidence type="ECO:0000256" key="4">
    <source>
        <dbReference type="ARBA" id="ARBA00022475"/>
    </source>
</evidence>
<dbReference type="CDD" id="cd06261">
    <property type="entry name" value="TM_PBP2"/>
    <property type="match status" value="1"/>
</dbReference>
<evidence type="ECO:0000256" key="8">
    <source>
        <dbReference type="RuleBase" id="RU363032"/>
    </source>
</evidence>
<gene>
    <name evidence="10" type="ORF">ABDB84_03445</name>
</gene>
<evidence type="ECO:0000259" key="9">
    <source>
        <dbReference type="PROSITE" id="PS50928"/>
    </source>
</evidence>
<keyword evidence="5 8" id="KW-0812">Transmembrane</keyword>
<dbReference type="InterPro" id="IPR000515">
    <property type="entry name" value="MetI-like"/>
</dbReference>
<sequence length="288" mass="31161">MTNRLRLKPLGIGWLALPGAGYLVLVFALPLLALLASSLFDAEGAFSLAGYGNFLGDSYNAKVVWNTLKIATSVTLICLLIGYPAAFAMARAPVAVQGLMFLALILPLSVGVVVKSFAWTILLRSNGPVNALLLQLGLIDEPLKLLFNERGLIIAAVHVFLPFMVLPIFTVARQIDSRFMDAAATLGGGPLYRFRHVVWPLSLPGVVTGCAFVFSMAVSMYVIPALIVGDRYQTLPALLARAYLFMRDRQAGSTMAVMLLIIAVSIVLLSSWLGRRIEARQQRAQEAA</sequence>
<dbReference type="Gene3D" id="1.10.3720.10">
    <property type="entry name" value="MetI-like"/>
    <property type="match status" value="1"/>
</dbReference>
<dbReference type="PANTHER" id="PTHR42929">
    <property type="entry name" value="INNER MEMBRANE ABC TRANSPORTER PERMEASE PROTEIN YDCU-RELATED-RELATED"/>
    <property type="match status" value="1"/>
</dbReference>
<protein>
    <submittedName>
        <fullName evidence="10">ABC transporter permease</fullName>
    </submittedName>
</protein>
<keyword evidence="11" id="KW-1185">Reference proteome</keyword>
<evidence type="ECO:0000313" key="10">
    <source>
        <dbReference type="EMBL" id="MEN3067519.1"/>
    </source>
</evidence>